<sequence>MIVFKLEMKKALKGKLFWLVTIFAVILAVISAVLVLINADMYKTDVQEFGVNPYYALKDNVYVNTVYRDKETVTPPMFYRFIPLICALAYGWSYSSDIRSGYIKNVITRTSKLKYLTSKYFATFIIGGLVVLIPIIVNILTLACFMAFRTPDPSLYQYYTERPAFTFANLFYSTPPLYMAIFLCLHFILGGLFATFSMAVSMFTTNKYIVTLFPFVFSFLYSYVSITFLNNVFNGEMDPLLFLTTQSLYYRIGEYVFGVLAIFFILTAGTIFFRGMKKDVF</sequence>
<organism evidence="2 3">
    <name type="scientific">Candidatus Limousia pullorum</name>
    <dbReference type="NCBI Taxonomy" id="2840860"/>
    <lineage>
        <taxon>Bacteria</taxon>
        <taxon>Bacillati</taxon>
        <taxon>Bacillota</taxon>
        <taxon>Clostridia</taxon>
        <taxon>Eubacteriales</taxon>
        <taxon>Oscillospiraceae</taxon>
        <taxon>Oscillospiraceae incertae sedis</taxon>
        <taxon>Candidatus Limousia</taxon>
    </lineage>
</organism>
<reference evidence="2" key="2">
    <citation type="journal article" date="2021" name="PeerJ">
        <title>Extensive microbial diversity within the chicken gut microbiome revealed by metagenomics and culture.</title>
        <authorList>
            <person name="Gilroy R."/>
            <person name="Ravi A."/>
            <person name="Getino M."/>
            <person name="Pursley I."/>
            <person name="Horton D.L."/>
            <person name="Alikhan N.F."/>
            <person name="Baker D."/>
            <person name="Gharbi K."/>
            <person name="Hall N."/>
            <person name="Watson M."/>
            <person name="Adriaenssens E.M."/>
            <person name="Foster-Nyarko E."/>
            <person name="Jarju S."/>
            <person name="Secka A."/>
            <person name="Antonio M."/>
            <person name="Oren A."/>
            <person name="Chaudhuri R.R."/>
            <person name="La Ragione R."/>
            <person name="Hildebrand F."/>
            <person name="Pallen M.J."/>
        </authorList>
    </citation>
    <scope>NUCLEOTIDE SEQUENCE</scope>
    <source>
        <strain evidence="2">ChiGjej1B1-1684</strain>
    </source>
</reference>
<gene>
    <name evidence="2" type="ORF">IAD22_07660</name>
</gene>
<dbReference type="Proteomes" id="UP000824118">
    <property type="component" value="Unassembled WGS sequence"/>
</dbReference>
<evidence type="ECO:0008006" key="4">
    <source>
        <dbReference type="Google" id="ProtNLM"/>
    </source>
</evidence>
<evidence type="ECO:0000313" key="2">
    <source>
        <dbReference type="EMBL" id="HIU50873.1"/>
    </source>
</evidence>
<evidence type="ECO:0000313" key="3">
    <source>
        <dbReference type="Proteomes" id="UP000824118"/>
    </source>
</evidence>
<proteinExistence type="predicted"/>
<evidence type="ECO:0000256" key="1">
    <source>
        <dbReference type="SAM" id="Phobius"/>
    </source>
</evidence>
<protein>
    <recommendedName>
        <fullName evidence="4">ABC-2 family transporter protein</fullName>
    </recommendedName>
</protein>
<feature type="transmembrane region" description="Helical" evidence="1">
    <location>
        <begin position="177"/>
        <end position="196"/>
    </location>
</feature>
<name>A0A9D1S906_9FIRM</name>
<feature type="transmembrane region" description="Helical" evidence="1">
    <location>
        <begin position="248"/>
        <end position="273"/>
    </location>
</feature>
<keyword evidence="1" id="KW-0812">Transmembrane</keyword>
<accession>A0A9D1S906</accession>
<feature type="transmembrane region" description="Helical" evidence="1">
    <location>
        <begin position="208"/>
        <end position="228"/>
    </location>
</feature>
<keyword evidence="1" id="KW-0472">Membrane</keyword>
<comment type="caution">
    <text evidence="2">The sequence shown here is derived from an EMBL/GenBank/DDBJ whole genome shotgun (WGS) entry which is preliminary data.</text>
</comment>
<feature type="transmembrane region" description="Helical" evidence="1">
    <location>
        <begin position="77"/>
        <end position="94"/>
    </location>
</feature>
<keyword evidence="1" id="KW-1133">Transmembrane helix</keyword>
<feature type="transmembrane region" description="Helical" evidence="1">
    <location>
        <begin position="120"/>
        <end position="148"/>
    </location>
</feature>
<reference evidence="2" key="1">
    <citation type="submission" date="2020-10" db="EMBL/GenBank/DDBJ databases">
        <authorList>
            <person name="Gilroy R."/>
        </authorList>
    </citation>
    <scope>NUCLEOTIDE SEQUENCE</scope>
    <source>
        <strain evidence="2">ChiGjej1B1-1684</strain>
    </source>
</reference>
<dbReference type="EMBL" id="DVNG01000114">
    <property type="protein sequence ID" value="HIU50873.1"/>
    <property type="molecule type" value="Genomic_DNA"/>
</dbReference>
<dbReference type="AlphaFoldDB" id="A0A9D1S906"/>
<feature type="transmembrane region" description="Helical" evidence="1">
    <location>
        <begin position="16"/>
        <end position="37"/>
    </location>
</feature>